<keyword evidence="2 7" id="KW-0349">Heme</keyword>
<evidence type="ECO:0000313" key="10">
    <source>
        <dbReference type="Proteomes" id="UP000023541"/>
    </source>
</evidence>
<dbReference type="Proteomes" id="UP000023541">
    <property type="component" value="Unassembled WGS sequence"/>
</dbReference>
<name>A0A023BZQ1_9FLAO</name>
<dbReference type="eggNOG" id="COG1858">
    <property type="taxonomic scope" value="Bacteria"/>
</dbReference>
<gene>
    <name evidence="9" type="ORF">ATO12_10385</name>
</gene>
<keyword evidence="5" id="KW-0560">Oxidoreductase</keyword>
<keyword evidence="9" id="KW-0575">Peroxidase</keyword>
<keyword evidence="6 7" id="KW-0408">Iron</keyword>
<dbReference type="PANTHER" id="PTHR30600:SF10">
    <property type="entry name" value="BLL6722 PROTEIN"/>
    <property type="match status" value="1"/>
</dbReference>
<sequence>MGKITTLILITLLLFSCSNDDDYVPIASGLDKDLKTLLTDISEDKGLAYFILPQSDEYLKIPQDPLNPITKEKVELGKLLLHETALGKNPKIDEMKATYSCASCHQVAAGFSSGLRQGIGECGVGFGTNGNGRVINTNVPVDSVDIQPLRSPTLLNVAYQDVMLWNGQFGGTGTNAGTESNWTNIQENFLGFQGIEVQAIKGQGVHRLLIDEDFVNTLGYKEMFDKAFGDIIESERYTTKNAGLAMAAYERTLLANKSPWQEWLKGDYDAMSEEEKKGAIAFFGNGKCYQCHTGPALNDKSFHAFGMGDFDNSDKALVLDSAGFENVKKGRGGFTKNPDDNYKFKTPTLYNLTDNGFYGHGGTFTSVRDVIVYKNKGVPQSTEVTTENLAAQFGTIDLTDQEIDNLTAFIEISLRDTDLNRYVPETLKSGLCFPVNDVQSQQDLGCN</sequence>
<evidence type="ECO:0000256" key="6">
    <source>
        <dbReference type="ARBA" id="ARBA00023004"/>
    </source>
</evidence>
<dbReference type="OrthoDB" id="9805202at2"/>
<dbReference type="GO" id="GO:0030313">
    <property type="term" value="C:cell envelope"/>
    <property type="evidence" value="ECO:0007669"/>
    <property type="project" value="UniProtKB-SubCell"/>
</dbReference>
<evidence type="ECO:0000256" key="4">
    <source>
        <dbReference type="ARBA" id="ARBA00022729"/>
    </source>
</evidence>
<evidence type="ECO:0000256" key="5">
    <source>
        <dbReference type="ARBA" id="ARBA00023002"/>
    </source>
</evidence>
<dbReference type="RefSeq" id="WP_034240295.1">
    <property type="nucleotide sequence ID" value="NZ_AQRA01000002.1"/>
</dbReference>
<comment type="caution">
    <text evidence="9">The sequence shown here is derived from an EMBL/GenBank/DDBJ whole genome shotgun (WGS) entry which is preliminary data.</text>
</comment>
<protein>
    <submittedName>
        <fullName evidence="9">Cytochrome C peroxidase</fullName>
    </submittedName>
</protein>
<comment type="subcellular location">
    <subcellularLocation>
        <location evidence="1">Cell envelope</location>
    </subcellularLocation>
</comment>
<accession>A0A023BZQ1</accession>
<evidence type="ECO:0000256" key="1">
    <source>
        <dbReference type="ARBA" id="ARBA00004196"/>
    </source>
</evidence>
<dbReference type="InterPro" id="IPR036909">
    <property type="entry name" value="Cyt_c-like_dom_sf"/>
</dbReference>
<feature type="domain" description="Cytochrome c" evidence="8">
    <location>
        <begin position="273"/>
        <end position="414"/>
    </location>
</feature>
<dbReference type="GO" id="GO:0004130">
    <property type="term" value="F:cytochrome-c peroxidase activity"/>
    <property type="evidence" value="ECO:0007669"/>
    <property type="project" value="TreeGrafter"/>
</dbReference>
<evidence type="ECO:0000256" key="7">
    <source>
        <dbReference type="PROSITE-ProRule" id="PRU00433"/>
    </source>
</evidence>
<proteinExistence type="predicted"/>
<dbReference type="AlphaFoldDB" id="A0A023BZQ1"/>
<dbReference type="Gene3D" id="1.10.760.10">
    <property type="entry name" value="Cytochrome c-like domain"/>
    <property type="match status" value="2"/>
</dbReference>
<dbReference type="InterPro" id="IPR051395">
    <property type="entry name" value="Cytochrome_c_Peroxidase/MauG"/>
</dbReference>
<dbReference type="GO" id="GO:0046872">
    <property type="term" value="F:metal ion binding"/>
    <property type="evidence" value="ECO:0007669"/>
    <property type="project" value="UniProtKB-KW"/>
</dbReference>
<dbReference type="GO" id="GO:0009055">
    <property type="term" value="F:electron transfer activity"/>
    <property type="evidence" value="ECO:0007669"/>
    <property type="project" value="InterPro"/>
</dbReference>
<dbReference type="STRING" id="1317122.ATO12_10385"/>
<dbReference type="EMBL" id="AQRA01000002">
    <property type="protein sequence ID" value="EZH75123.1"/>
    <property type="molecule type" value="Genomic_DNA"/>
</dbReference>
<evidence type="ECO:0000256" key="3">
    <source>
        <dbReference type="ARBA" id="ARBA00022723"/>
    </source>
</evidence>
<dbReference type="PROSITE" id="PS51257">
    <property type="entry name" value="PROKAR_LIPOPROTEIN"/>
    <property type="match status" value="1"/>
</dbReference>
<dbReference type="SUPFAM" id="SSF46626">
    <property type="entry name" value="Cytochrome c"/>
    <property type="match status" value="2"/>
</dbReference>
<dbReference type="GO" id="GO:0020037">
    <property type="term" value="F:heme binding"/>
    <property type="evidence" value="ECO:0007669"/>
    <property type="project" value="InterPro"/>
</dbReference>
<dbReference type="PANTHER" id="PTHR30600">
    <property type="entry name" value="CYTOCHROME C PEROXIDASE-RELATED"/>
    <property type="match status" value="1"/>
</dbReference>
<dbReference type="PROSITE" id="PS51007">
    <property type="entry name" value="CYTC"/>
    <property type="match status" value="1"/>
</dbReference>
<organism evidence="9 10">
    <name type="scientific">Aquimarina atlantica</name>
    <dbReference type="NCBI Taxonomy" id="1317122"/>
    <lineage>
        <taxon>Bacteria</taxon>
        <taxon>Pseudomonadati</taxon>
        <taxon>Bacteroidota</taxon>
        <taxon>Flavobacteriia</taxon>
        <taxon>Flavobacteriales</taxon>
        <taxon>Flavobacteriaceae</taxon>
        <taxon>Aquimarina</taxon>
    </lineage>
</organism>
<dbReference type="InterPro" id="IPR004852">
    <property type="entry name" value="Di-haem_cyt_c_peroxidsae"/>
</dbReference>
<evidence type="ECO:0000256" key="2">
    <source>
        <dbReference type="ARBA" id="ARBA00022617"/>
    </source>
</evidence>
<dbReference type="InterPro" id="IPR009056">
    <property type="entry name" value="Cyt_c-like_dom"/>
</dbReference>
<dbReference type="Pfam" id="PF03150">
    <property type="entry name" value="CCP_MauG"/>
    <property type="match status" value="1"/>
</dbReference>
<keyword evidence="10" id="KW-1185">Reference proteome</keyword>
<keyword evidence="3 7" id="KW-0479">Metal-binding</keyword>
<keyword evidence="4" id="KW-0732">Signal</keyword>
<evidence type="ECO:0000313" key="9">
    <source>
        <dbReference type="EMBL" id="EZH75123.1"/>
    </source>
</evidence>
<evidence type="ECO:0000259" key="8">
    <source>
        <dbReference type="PROSITE" id="PS51007"/>
    </source>
</evidence>
<reference evidence="9 10" key="1">
    <citation type="submission" date="2014-04" db="EMBL/GenBank/DDBJ databases">
        <title>Aquimarina sp. 22II-S11-z7 Genome Sequencing.</title>
        <authorList>
            <person name="Lai Q."/>
        </authorList>
    </citation>
    <scope>NUCLEOTIDE SEQUENCE [LARGE SCALE GENOMIC DNA]</scope>
    <source>
        <strain evidence="9 10">22II-S11-z7</strain>
    </source>
</reference>